<reference evidence="3" key="1">
    <citation type="journal article" date="2019" name="Int. J. Syst. Evol. Microbiol.">
        <title>The Global Catalogue of Microorganisms (GCM) 10K type strain sequencing project: providing services to taxonomists for standard genome sequencing and annotation.</title>
        <authorList>
            <consortium name="The Broad Institute Genomics Platform"/>
            <consortium name="The Broad Institute Genome Sequencing Center for Infectious Disease"/>
            <person name="Wu L."/>
            <person name="Ma J."/>
        </authorList>
    </citation>
    <scope>NUCLEOTIDE SEQUENCE [LARGE SCALE GENOMIC DNA]</scope>
    <source>
        <strain evidence="3">CCUG 56608</strain>
    </source>
</reference>
<keyword evidence="1" id="KW-0812">Transmembrane</keyword>
<sequence>MMNDDSTIKEKWDEWEPNYITYTHIFLYFLTDYFYEYFFYDKKVSMTEEEQMEKKLLVSLSSLEKLHYHFFHQKELFKELDYYPDECMLAFQDSATEYLKEDIREQILELKTQIQQHSFSLDMYKKHCLENLNLLLSYYPRITIINNTSPQRPWLSHQVREETF</sequence>
<protein>
    <submittedName>
        <fullName evidence="2">Uncharacterized protein</fullName>
    </submittedName>
</protein>
<keyword evidence="1" id="KW-1133">Transmembrane helix</keyword>
<proteinExistence type="predicted"/>
<gene>
    <name evidence="2" type="ORF">ACFQ19_07455</name>
</gene>
<accession>A0ABW3NFP8</accession>
<dbReference type="EMBL" id="JBHTKK010000006">
    <property type="protein sequence ID" value="MFD1065858.1"/>
    <property type="molecule type" value="Genomic_DNA"/>
</dbReference>
<keyword evidence="1" id="KW-0472">Membrane</keyword>
<comment type="caution">
    <text evidence="2">The sequence shown here is derived from an EMBL/GenBank/DDBJ whole genome shotgun (WGS) entry which is preliminary data.</text>
</comment>
<keyword evidence="3" id="KW-1185">Reference proteome</keyword>
<evidence type="ECO:0000313" key="3">
    <source>
        <dbReference type="Proteomes" id="UP001597041"/>
    </source>
</evidence>
<dbReference type="Proteomes" id="UP001597041">
    <property type="component" value="Unassembled WGS sequence"/>
</dbReference>
<evidence type="ECO:0000256" key="1">
    <source>
        <dbReference type="SAM" id="Phobius"/>
    </source>
</evidence>
<organism evidence="2 3">
    <name type="scientific">Oceanobacillus locisalsi</name>
    <dbReference type="NCBI Taxonomy" id="546107"/>
    <lineage>
        <taxon>Bacteria</taxon>
        <taxon>Bacillati</taxon>
        <taxon>Bacillota</taxon>
        <taxon>Bacilli</taxon>
        <taxon>Bacillales</taxon>
        <taxon>Bacillaceae</taxon>
        <taxon>Oceanobacillus</taxon>
    </lineage>
</organism>
<feature type="transmembrane region" description="Helical" evidence="1">
    <location>
        <begin position="20"/>
        <end position="40"/>
    </location>
</feature>
<name>A0ABW3NFP8_9BACI</name>
<evidence type="ECO:0000313" key="2">
    <source>
        <dbReference type="EMBL" id="MFD1065858.1"/>
    </source>
</evidence>
<dbReference type="RefSeq" id="WP_379591448.1">
    <property type="nucleotide sequence ID" value="NZ_JBHTKK010000006.1"/>
</dbReference>